<sequence length="186" mass="20629">MDTPLIGFAGAARSGKDTAASFLVERGWSRRAFADPVRDMLYAVNPVLIDPDSEAGTTTVAWEVDRHGWDYVKREFPEVRGYLQRLGTEAGRQVLGVDVWVNALFRDDETWTDPTVISDVRFPNEADAIRKRGGLVVEILRPSQALIEDSDHISENALADYDFDVTILNTGTLEGFRASVEAITPT</sequence>
<dbReference type="RefSeq" id="WP_067120291.1">
    <property type="nucleotide sequence ID" value="NZ_KQ948208.1"/>
</dbReference>
<dbReference type="InterPro" id="IPR027417">
    <property type="entry name" value="P-loop_NTPase"/>
</dbReference>
<evidence type="ECO:0000313" key="2">
    <source>
        <dbReference type="Proteomes" id="UP000053127"/>
    </source>
</evidence>
<dbReference type="Pfam" id="PF21448">
    <property type="entry name" value="DNMK"/>
    <property type="match status" value="1"/>
</dbReference>
<protein>
    <recommendedName>
        <fullName evidence="3">Deoxynucleotide monophosphate kinase</fullName>
    </recommendedName>
</protein>
<dbReference type="OrthoDB" id="877829at2"/>
<dbReference type="Gene3D" id="3.40.50.300">
    <property type="entry name" value="P-loop containing nucleotide triphosphate hydrolases"/>
    <property type="match status" value="1"/>
</dbReference>
<gene>
    <name evidence="1" type="ORF">AQI95_09675</name>
</gene>
<dbReference type="EMBL" id="LMWN01000008">
    <property type="protein sequence ID" value="KUN08611.1"/>
    <property type="molecule type" value="Genomic_DNA"/>
</dbReference>
<comment type="caution">
    <text evidence="1">The sequence shown here is derived from an EMBL/GenBank/DDBJ whole genome shotgun (WGS) entry which is preliminary data.</text>
</comment>
<reference evidence="1 2" key="1">
    <citation type="submission" date="2015-10" db="EMBL/GenBank/DDBJ databases">
        <title>Draft genome sequence of Streptomyces yokosukanensis DSM 40224, type strain for the species Streptomyces yokosukanensis.</title>
        <authorList>
            <person name="Ruckert C."/>
            <person name="Winkler A."/>
            <person name="Kalinowski J."/>
            <person name="Kampfer P."/>
            <person name="Glaeser S."/>
        </authorList>
    </citation>
    <scope>NUCLEOTIDE SEQUENCE [LARGE SCALE GENOMIC DNA]</scope>
    <source>
        <strain evidence="1 2">DSM 40224</strain>
    </source>
</reference>
<dbReference type="InterPro" id="IPR048444">
    <property type="entry name" value="DNMK"/>
</dbReference>
<evidence type="ECO:0008006" key="3">
    <source>
        <dbReference type="Google" id="ProtNLM"/>
    </source>
</evidence>
<keyword evidence="2" id="KW-1185">Reference proteome</keyword>
<dbReference type="Proteomes" id="UP000053127">
    <property type="component" value="Unassembled WGS sequence"/>
</dbReference>
<proteinExistence type="predicted"/>
<name>A0A101PBU6_9ACTN</name>
<dbReference type="SUPFAM" id="SSF52540">
    <property type="entry name" value="P-loop containing nucleoside triphosphate hydrolases"/>
    <property type="match status" value="1"/>
</dbReference>
<dbReference type="AlphaFoldDB" id="A0A101PBU6"/>
<evidence type="ECO:0000313" key="1">
    <source>
        <dbReference type="EMBL" id="KUN08611.1"/>
    </source>
</evidence>
<dbReference type="STRING" id="67386.AQI95_09675"/>
<accession>A0A101PBU6</accession>
<organism evidence="1 2">
    <name type="scientific">Streptomyces yokosukanensis</name>
    <dbReference type="NCBI Taxonomy" id="67386"/>
    <lineage>
        <taxon>Bacteria</taxon>
        <taxon>Bacillati</taxon>
        <taxon>Actinomycetota</taxon>
        <taxon>Actinomycetes</taxon>
        <taxon>Kitasatosporales</taxon>
        <taxon>Streptomycetaceae</taxon>
        <taxon>Streptomyces</taxon>
    </lineage>
</organism>